<feature type="chain" id="PRO_5013094511" description="Immunodominant staphylococcal antigen B" evidence="6">
    <location>
        <begin position="30"/>
        <end position="184"/>
    </location>
</feature>
<name>A0A1W7A8T8_9STAP</name>
<sequence>MNKLAKVLGATSLAAAMSLGAIQSEEALAQHNTTEIKQPYYNYSGYTSGNAKFVLSKDFVQAVKANNVTINDNKVDLTQIVSGVSGTGYTKEVYDQNYTFFKKTDKRPYAATLNVNKDELKFNDVKKVYGDKYLFKGELISGGNKAVASKTDGVYIYNLNGKGIQFLVKDGYVQKIILGHVGMA</sequence>
<evidence type="ECO:0000313" key="8">
    <source>
        <dbReference type="Proteomes" id="UP000194154"/>
    </source>
</evidence>
<dbReference type="STRING" id="1855823.MCCS_03880"/>
<evidence type="ECO:0000256" key="6">
    <source>
        <dbReference type="SAM" id="SignalP"/>
    </source>
</evidence>
<evidence type="ECO:0000256" key="3">
    <source>
        <dbReference type="ARBA" id="ARBA00022729"/>
    </source>
</evidence>
<dbReference type="GeneID" id="35294537"/>
<evidence type="ECO:0000256" key="1">
    <source>
        <dbReference type="ARBA" id="ARBA00004613"/>
    </source>
</evidence>
<protein>
    <recommendedName>
        <fullName evidence="5">Immunodominant staphylococcal antigen B</fullName>
    </recommendedName>
</protein>
<dbReference type="RefSeq" id="WP_086041746.1">
    <property type="nucleotide sequence ID" value="NZ_CBCRZA010000003.1"/>
</dbReference>
<dbReference type="NCBIfam" id="NF047686">
    <property type="entry name" value="IsaB_fam"/>
    <property type="match status" value="1"/>
</dbReference>
<comment type="subcellular location">
    <subcellularLocation>
        <location evidence="1">Secreted</location>
    </subcellularLocation>
</comment>
<comment type="similarity">
    <text evidence="4">Belongs to the IsaB family.</text>
</comment>
<keyword evidence="3 6" id="KW-0732">Signal</keyword>
<dbReference type="AlphaFoldDB" id="A0A1W7A8T8"/>
<reference evidence="7 8" key="1">
    <citation type="journal article" date="2017" name="Int. J. Syst. Evol. Microbiol.">
        <title>Macrococcus canis sp. nov., a skin bacterium associated with infections in dogs.</title>
        <authorList>
            <person name="Gobeli Brawand S."/>
            <person name="Cotting K."/>
            <person name="Gomez-Sanz E."/>
            <person name="Collaud A."/>
            <person name="Thomann A."/>
            <person name="Brodard I."/>
            <person name="Rodriguez-Campos S."/>
            <person name="Strauss C."/>
            <person name="Perreten V."/>
        </authorList>
    </citation>
    <scope>NUCLEOTIDE SEQUENCE [LARGE SCALE GENOMIC DNA]</scope>
    <source>
        <strain evidence="7 8">KM45013</strain>
    </source>
</reference>
<gene>
    <name evidence="7" type="primary">isaB</name>
    <name evidence="7" type="ORF">MCCS_03880</name>
</gene>
<dbReference type="KEGG" id="mcak:MCCS_03880"/>
<evidence type="ECO:0000313" key="7">
    <source>
        <dbReference type="EMBL" id="ARQ06055.1"/>
    </source>
</evidence>
<accession>A0A1W7A8T8</accession>
<organism evidence="7 8">
    <name type="scientific">Macrococcoides canis</name>
    <dbReference type="NCBI Taxonomy" id="1855823"/>
    <lineage>
        <taxon>Bacteria</taxon>
        <taxon>Bacillati</taxon>
        <taxon>Bacillota</taxon>
        <taxon>Bacilli</taxon>
        <taxon>Bacillales</taxon>
        <taxon>Staphylococcaceae</taxon>
        <taxon>Macrococcoides</taxon>
    </lineage>
</organism>
<dbReference type="Proteomes" id="UP000194154">
    <property type="component" value="Chromosome"/>
</dbReference>
<keyword evidence="2" id="KW-0964">Secreted</keyword>
<feature type="signal peptide" evidence="6">
    <location>
        <begin position="1"/>
        <end position="29"/>
    </location>
</feature>
<keyword evidence="8" id="KW-1185">Reference proteome</keyword>
<dbReference type="OrthoDB" id="2418508at2"/>
<dbReference type="EMBL" id="CP021059">
    <property type="protein sequence ID" value="ARQ06055.1"/>
    <property type="molecule type" value="Genomic_DNA"/>
</dbReference>
<evidence type="ECO:0000256" key="2">
    <source>
        <dbReference type="ARBA" id="ARBA00022525"/>
    </source>
</evidence>
<dbReference type="InterPro" id="IPR058086">
    <property type="entry name" value="IsaB"/>
</dbReference>
<evidence type="ECO:0000256" key="5">
    <source>
        <dbReference type="ARBA" id="ARBA00093792"/>
    </source>
</evidence>
<evidence type="ECO:0000256" key="4">
    <source>
        <dbReference type="ARBA" id="ARBA00093777"/>
    </source>
</evidence>
<proteinExistence type="inferred from homology"/>